<accession>A0A1A9EV37</accession>
<dbReference type="OrthoDB" id="8737136at2"/>
<dbReference type="NCBIfam" id="TIGR04552">
    <property type="entry name" value="TIGR04552 family protein"/>
    <property type="match status" value="1"/>
</dbReference>
<dbReference type="NCBIfam" id="TIGR04562">
    <property type="entry name" value="TIGR04552 family protein"/>
    <property type="match status" value="1"/>
</dbReference>
<proteinExistence type="predicted"/>
<gene>
    <name evidence="1" type="ORF">A8C75_05655</name>
</gene>
<dbReference type="KEGG" id="mars:A8C75_05655"/>
<evidence type="ECO:0008006" key="3">
    <source>
        <dbReference type="Google" id="ProtNLM"/>
    </source>
</evidence>
<dbReference type="RefSeq" id="WP_067379297.1">
    <property type="nucleotide sequence ID" value="NZ_CP015839.1"/>
</dbReference>
<dbReference type="AlphaFoldDB" id="A0A1A9EV37"/>
<evidence type="ECO:0000313" key="2">
    <source>
        <dbReference type="Proteomes" id="UP000078070"/>
    </source>
</evidence>
<keyword evidence="2" id="KW-1185">Reference proteome</keyword>
<dbReference type="STRING" id="1821621.A8C75_05655"/>
<reference evidence="2" key="1">
    <citation type="submission" date="2016-05" db="EMBL/GenBank/DDBJ databases">
        <authorList>
            <person name="Baek K."/>
            <person name="Yang S.-J."/>
        </authorList>
    </citation>
    <scope>NUCLEOTIDE SEQUENCE [LARGE SCALE GENOMIC DNA]</scope>
    <source>
        <strain evidence="2">ST58-10</strain>
    </source>
</reference>
<evidence type="ECO:0000313" key="1">
    <source>
        <dbReference type="EMBL" id="ANG62024.1"/>
    </source>
</evidence>
<dbReference type="EMBL" id="CP015839">
    <property type="protein sequence ID" value="ANG62024.1"/>
    <property type="molecule type" value="Genomic_DNA"/>
</dbReference>
<name>A0A1A9EV37_9GAMM</name>
<sequence length="358" mass="40579">MAKREEGAALAPRLSSAAELDIPWSTLETLIGGRSVVDLQQLPVTDDRSAARFLQAYGFDTTDPGDCRAMEQIHARAIRYLDEVVLPWQWLGAVPEPWRSMPIEDLLVAAAKPPTGEWPNWPCVLLKVLHCATHALFSSDLEAHQAALQSVRARFLPFLFEQAGQQWIGDENCKIPLVDFHIKEEKPFERFMTKLLHKPGNLALEVFDRLGVRLVTHDIFSAVLLIKFLRSRNIIMFANQLPERSRNSLAELDEIHRLYGVSAPPFVLEQPAGAMLPLAELSGDNPFSDRAFRMFKFVERLIVKLPDGRRSIYPYEIQLLDCNAWESSFSGDATHSAYEARQLKRVRQRLFGHPVQGT</sequence>
<protein>
    <recommendedName>
        <fullName evidence="3">TIGR04552 family protein</fullName>
    </recommendedName>
</protein>
<organism evidence="1 2">
    <name type="scientific">Marinobacterium aestuarii</name>
    <dbReference type="NCBI Taxonomy" id="1821621"/>
    <lineage>
        <taxon>Bacteria</taxon>
        <taxon>Pseudomonadati</taxon>
        <taxon>Pseudomonadota</taxon>
        <taxon>Gammaproteobacteria</taxon>
        <taxon>Oceanospirillales</taxon>
        <taxon>Oceanospirillaceae</taxon>
        <taxon>Marinobacterium</taxon>
    </lineage>
</organism>
<dbReference type="InterPro" id="IPR030824">
    <property type="entry name" value="CHP04562"/>
</dbReference>
<dbReference type="Proteomes" id="UP000078070">
    <property type="component" value="Chromosome"/>
</dbReference>
<reference evidence="1 2" key="2">
    <citation type="journal article" date="2018" name="Int. J. Syst. Evol. Microbiol.">
        <title>Marinobacterium aestuarii sp. nov., a benzene-degrading marine bacterium isolated from estuary sediment.</title>
        <authorList>
            <person name="Bae S.S."/>
            <person name="Jung J."/>
            <person name="Chung D."/>
            <person name="Baek K."/>
        </authorList>
    </citation>
    <scope>NUCLEOTIDE SEQUENCE [LARGE SCALE GENOMIC DNA]</scope>
    <source>
        <strain evidence="1 2">ST58-10</strain>
    </source>
</reference>